<keyword evidence="5" id="KW-0479">Metal-binding</keyword>
<keyword evidence="4 11" id="KW-0548">Nucleotidyltransferase</keyword>
<dbReference type="InterPro" id="IPR017961">
    <property type="entry name" value="DNA_pol_Y-fam_little_finger"/>
</dbReference>
<dbReference type="InterPro" id="IPR050116">
    <property type="entry name" value="DNA_polymerase-Y"/>
</dbReference>
<name>A0A5C5XPI8_9PLAN</name>
<dbReference type="CDD" id="cd00424">
    <property type="entry name" value="PolY"/>
    <property type="match status" value="1"/>
</dbReference>
<dbReference type="EMBL" id="SJPG01000001">
    <property type="protein sequence ID" value="TWT64303.1"/>
    <property type="molecule type" value="Genomic_DNA"/>
</dbReference>
<organism evidence="11 12">
    <name type="scientific">Rubinisphaera italica</name>
    <dbReference type="NCBI Taxonomy" id="2527969"/>
    <lineage>
        <taxon>Bacteria</taxon>
        <taxon>Pseudomonadati</taxon>
        <taxon>Planctomycetota</taxon>
        <taxon>Planctomycetia</taxon>
        <taxon>Planctomycetales</taxon>
        <taxon>Planctomycetaceae</taxon>
        <taxon>Rubinisphaera</taxon>
    </lineage>
</organism>
<evidence type="ECO:0000256" key="2">
    <source>
        <dbReference type="ARBA" id="ARBA00022457"/>
    </source>
</evidence>
<dbReference type="Pfam" id="PF00817">
    <property type="entry name" value="IMS"/>
    <property type="match status" value="1"/>
</dbReference>
<dbReference type="Proteomes" id="UP000316095">
    <property type="component" value="Unassembled WGS sequence"/>
</dbReference>
<keyword evidence="3 11" id="KW-0808">Transferase</keyword>
<dbReference type="FunFam" id="3.40.1170.60:FF:000003">
    <property type="entry name" value="DNA polymerase eta"/>
    <property type="match status" value="1"/>
</dbReference>
<evidence type="ECO:0000256" key="5">
    <source>
        <dbReference type="ARBA" id="ARBA00022723"/>
    </source>
</evidence>
<dbReference type="Pfam" id="PF11799">
    <property type="entry name" value="IMS_C"/>
    <property type="match status" value="1"/>
</dbReference>
<keyword evidence="9" id="KW-0234">DNA repair</keyword>
<reference evidence="11 12" key="1">
    <citation type="submission" date="2019-02" db="EMBL/GenBank/DDBJ databases">
        <title>Deep-cultivation of Planctomycetes and their phenomic and genomic characterization uncovers novel biology.</title>
        <authorList>
            <person name="Wiegand S."/>
            <person name="Jogler M."/>
            <person name="Boedeker C."/>
            <person name="Pinto D."/>
            <person name="Vollmers J."/>
            <person name="Rivas-Marin E."/>
            <person name="Kohn T."/>
            <person name="Peeters S.H."/>
            <person name="Heuer A."/>
            <person name="Rast P."/>
            <person name="Oberbeckmann S."/>
            <person name="Bunk B."/>
            <person name="Jeske O."/>
            <person name="Meyerdierks A."/>
            <person name="Storesund J.E."/>
            <person name="Kallscheuer N."/>
            <person name="Luecker S."/>
            <person name="Lage O.M."/>
            <person name="Pohl T."/>
            <person name="Merkel B.J."/>
            <person name="Hornburger P."/>
            <person name="Mueller R.-W."/>
            <person name="Bruemmer F."/>
            <person name="Labrenz M."/>
            <person name="Spormann A.M."/>
            <person name="Op Den Camp H."/>
            <person name="Overmann J."/>
            <person name="Amann R."/>
            <person name="Jetten M.S.M."/>
            <person name="Mascher T."/>
            <person name="Medema M.H."/>
            <person name="Devos D.P."/>
            <person name="Kaster A.-K."/>
            <person name="Ovreas L."/>
            <person name="Rohde M."/>
            <person name="Galperin M.Y."/>
            <person name="Jogler C."/>
        </authorList>
    </citation>
    <scope>NUCLEOTIDE SEQUENCE [LARGE SCALE GENOMIC DNA]</scope>
    <source>
        <strain evidence="11 12">Pan54</strain>
    </source>
</reference>
<dbReference type="PROSITE" id="PS50173">
    <property type="entry name" value="UMUC"/>
    <property type="match status" value="1"/>
</dbReference>
<dbReference type="GO" id="GO:0006281">
    <property type="term" value="P:DNA repair"/>
    <property type="evidence" value="ECO:0007669"/>
    <property type="project" value="UniProtKB-KW"/>
</dbReference>
<evidence type="ECO:0000313" key="11">
    <source>
        <dbReference type="EMBL" id="TWT64303.1"/>
    </source>
</evidence>
<evidence type="ECO:0000256" key="9">
    <source>
        <dbReference type="ARBA" id="ARBA00023204"/>
    </source>
</evidence>
<dbReference type="PANTHER" id="PTHR11076">
    <property type="entry name" value="DNA REPAIR POLYMERASE UMUC / TRANSFERASE FAMILY MEMBER"/>
    <property type="match status" value="1"/>
</dbReference>
<evidence type="ECO:0000259" key="10">
    <source>
        <dbReference type="PROSITE" id="PS50173"/>
    </source>
</evidence>
<accession>A0A5C5XPI8</accession>
<dbReference type="GO" id="GO:0003684">
    <property type="term" value="F:damaged DNA binding"/>
    <property type="evidence" value="ECO:0007669"/>
    <property type="project" value="InterPro"/>
</dbReference>
<keyword evidence="6" id="KW-0227">DNA damage</keyword>
<dbReference type="SUPFAM" id="SSF100879">
    <property type="entry name" value="Lesion bypass DNA polymerase (Y-family), little finger domain"/>
    <property type="match status" value="1"/>
</dbReference>
<dbReference type="Gene3D" id="3.40.1170.60">
    <property type="match status" value="1"/>
</dbReference>
<dbReference type="PANTHER" id="PTHR11076:SF33">
    <property type="entry name" value="DNA POLYMERASE KAPPA"/>
    <property type="match status" value="1"/>
</dbReference>
<dbReference type="SUPFAM" id="SSF56672">
    <property type="entry name" value="DNA/RNA polymerases"/>
    <property type="match status" value="1"/>
</dbReference>
<dbReference type="Gene3D" id="1.10.150.20">
    <property type="entry name" value="5' to 3' exonuclease, C-terminal subdomain"/>
    <property type="match status" value="1"/>
</dbReference>
<evidence type="ECO:0000256" key="1">
    <source>
        <dbReference type="ARBA" id="ARBA00010945"/>
    </source>
</evidence>
<keyword evidence="12" id="KW-1185">Reference proteome</keyword>
<keyword evidence="7" id="KW-0460">Magnesium</keyword>
<keyword evidence="8" id="KW-0239">DNA-directed DNA polymerase</keyword>
<comment type="caution">
    <text evidence="11">The sequence shown here is derived from an EMBL/GenBank/DDBJ whole genome shotgun (WGS) entry which is preliminary data.</text>
</comment>
<dbReference type="InterPro" id="IPR001126">
    <property type="entry name" value="UmuC"/>
</dbReference>
<dbReference type="GO" id="GO:0003887">
    <property type="term" value="F:DNA-directed DNA polymerase activity"/>
    <property type="evidence" value="ECO:0007669"/>
    <property type="project" value="UniProtKB-KW"/>
</dbReference>
<dbReference type="GO" id="GO:0042276">
    <property type="term" value="P:error-prone translesion synthesis"/>
    <property type="evidence" value="ECO:0007669"/>
    <property type="project" value="TreeGrafter"/>
</dbReference>
<sequence length="416" mass="46676">MNMCINWLFVDMNSYFASVEQQLRPELRGKPVGVIPMMADTTCCIAASYEAKAFGIKTGTRVSDARILCPEINLVVSRTREYVEYHKRIVKAVESVLPVDQIHSIDEMSCRLLGADGEYARALQLGKAVKNAIKTRVGIALRSSVGLAPNRLLAKVASNMQKPDGLTLIRPTDLPDCLHQLELTDLPGIGKQMEKRFHRAGIFTVKKLCEQPSHRLHEVWGGVVGDRWWHILRGEDLTEKPTQRRTVGHSHVLPPNARNDRDAYAILVKLTHKAAVRLRDMNYWCGSFTVKVSFWERGVWTETRKVGDVQDTPALLAALAEMWALRPQGAIPFKVDLTLFNLKSSKSCSLPLFPEQQRRQSLVKTMDAINLKMGEGALYLAAMHGSRESAPDRIAFQSIPECRPKHPSAGEVEEVY</sequence>
<dbReference type="EC" id="2.7.7.7" evidence="11"/>
<dbReference type="GO" id="GO:0046872">
    <property type="term" value="F:metal ion binding"/>
    <property type="evidence" value="ECO:0007669"/>
    <property type="project" value="UniProtKB-KW"/>
</dbReference>
<dbReference type="AlphaFoldDB" id="A0A5C5XPI8"/>
<dbReference type="GO" id="GO:0009432">
    <property type="term" value="P:SOS response"/>
    <property type="evidence" value="ECO:0007669"/>
    <property type="project" value="TreeGrafter"/>
</dbReference>
<evidence type="ECO:0000256" key="7">
    <source>
        <dbReference type="ARBA" id="ARBA00022842"/>
    </source>
</evidence>
<protein>
    <submittedName>
        <fullName evidence="11">DNA polymerase IV</fullName>
        <ecNumber evidence="11">2.7.7.7</ecNumber>
    </submittedName>
</protein>
<dbReference type="InterPro" id="IPR043502">
    <property type="entry name" value="DNA/RNA_pol_sf"/>
</dbReference>
<dbReference type="GO" id="GO:0005829">
    <property type="term" value="C:cytosol"/>
    <property type="evidence" value="ECO:0007669"/>
    <property type="project" value="TreeGrafter"/>
</dbReference>
<proteinExistence type="inferred from homology"/>
<feature type="domain" description="UmuC" evidence="10">
    <location>
        <begin position="7"/>
        <end position="190"/>
    </location>
</feature>
<dbReference type="InterPro" id="IPR053848">
    <property type="entry name" value="IMS_HHH_1"/>
</dbReference>
<dbReference type="Gene3D" id="3.30.70.270">
    <property type="match status" value="1"/>
</dbReference>
<evidence type="ECO:0000256" key="8">
    <source>
        <dbReference type="ARBA" id="ARBA00022932"/>
    </source>
</evidence>
<dbReference type="InterPro" id="IPR036775">
    <property type="entry name" value="DNA_pol_Y-fam_lit_finger_sf"/>
</dbReference>
<keyword evidence="2" id="KW-0515">Mutator protein</keyword>
<gene>
    <name evidence="11" type="primary">dinB</name>
    <name evidence="11" type="ORF">Pan54_50650</name>
</gene>
<evidence type="ECO:0000256" key="3">
    <source>
        <dbReference type="ARBA" id="ARBA00022679"/>
    </source>
</evidence>
<comment type="similarity">
    <text evidence="1">Belongs to the DNA polymerase type-Y family.</text>
</comment>
<evidence type="ECO:0000313" key="12">
    <source>
        <dbReference type="Proteomes" id="UP000316095"/>
    </source>
</evidence>
<evidence type="ECO:0000256" key="4">
    <source>
        <dbReference type="ARBA" id="ARBA00022695"/>
    </source>
</evidence>
<dbReference type="Pfam" id="PF21999">
    <property type="entry name" value="IMS_HHH_1"/>
    <property type="match status" value="1"/>
</dbReference>
<evidence type="ECO:0000256" key="6">
    <source>
        <dbReference type="ARBA" id="ARBA00022763"/>
    </source>
</evidence>
<dbReference type="RefSeq" id="WP_207310215.1">
    <property type="nucleotide sequence ID" value="NZ_SJPG01000001.1"/>
</dbReference>
<dbReference type="InterPro" id="IPR043128">
    <property type="entry name" value="Rev_trsase/Diguanyl_cyclase"/>
</dbReference>